<dbReference type="InterPro" id="IPR023563">
    <property type="entry name" value="Ribosomal_uL13_CS"/>
</dbReference>
<evidence type="ECO:0000256" key="3">
    <source>
        <dbReference type="RuleBase" id="RU003877"/>
    </source>
</evidence>
<keyword evidence="6" id="KW-1185">Reference proteome</keyword>
<dbReference type="PANTHER" id="PTHR11545">
    <property type="entry name" value="RIBOSOMAL PROTEIN L13"/>
    <property type="match status" value="1"/>
</dbReference>
<dbReference type="RefSeq" id="WP_218281769.1">
    <property type="nucleotide sequence ID" value="NZ_CP078093.1"/>
</dbReference>
<dbReference type="InterPro" id="IPR005823">
    <property type="entry name" value="Ribosomal_uL13_bac-type"/>
</dbReference>
<name>A0ABX8R7N6_9CLOT</name>
<evidence type="ECO:0000313" key="5">
    <source>
        <dbReference type="EMBL" id="QXM05069.1"/>
    </source>
</evidence>
<organism evidence="5 6">
    <name type="scientific">Crassaminicella indica</name>
    <dbReference type="NCBI Taxonomy" id="2855394"/>
    <lineage>
        <taxon>Bacteria</taxon>
        <taxon>Bacillati</taxon>
        <taxon>Bacillota</taxon>
        <taxon>Clostridia</taxon>
        <taxon>Eubacteriales</taxon>
        <taxon>Clostridiaceae</taxon>
        <taxon>Crassaminicella</taxon>
    </lineage>
</organism>
<comment type="subunit">
    <text evidence="2">Part of the 50S ribosomal subunit.</text>
</comment>
<evidence type="ECO:0000313" key="6">
    <source>
        <dbReference type="Proteomes" id="UP000886818"/>
    </source>
</evidence>
<dbReference type="PROSITE" id="PS00783">
    <property type="entry name" value="RIBOSOMAL_L13"/>
    <property type="match status" value="1"/>
</dbReference>
<gene>
    <name evidence="2 4 5" type="primary">rplM</name>
    <name evidence="5" type="ORF">KVH43_06570</name>
</gene>
<dbReference type="InterPro" id="IPR005822">
    <property type="entry name" value="Ribosomal_uL13"/>
</dbReference>
<keyword evidence="2 3" id="KW-0687">Ribonucleoprotein</keyword>
<dbReference type="EMBL" id="CP078093">
    <property type="protein sequence ID" value="QXM05069.1"/>
    <property type="molecule type" value="Genomic_DNA"/>
</dbReference>
<evidence type="ECO:0000256" key="4">
    <source>
        <dbReference type="RuleBase" id="RU003878"/>
    </source>
</evidence>
<proteinExistence type="inferred from homology"/>
<sequence>MKSFVAKPHEVERKRYVVDAEGKRLGRLASQIAAILRGKNKPTYTPHVDTGDYVIVINAEKVEVTGKKMDQKMYRHHTGYVGHMKEMTYKQMLQKHPERIIEFAVKGMLPKNSLGRKMFKKLKVYSGSEHNHEAQKPETLDI</sequence>
<accession>A0ABX8R7N6</accession>
<comment type="function">
    <text evidence="2 4">This protein is one of the early assembly proteins of the 50S ribosomal subunit, although it is not seen to bind rRNA by itself. It is important during the early stages of 50S assembly.</text>
</comment>
<evidence type="ECO:0000256" key="1">
    <source>
        <dbReference type="ARBA" id="ARBA00006227"/>
    </source>
</evidence>
<reference evidence="5" key="1">
    <citation type="submission" date="2021-07" db="EMBL/GenBank/DDBJ databases">
        <title>Complete genome sequence of Crassaminicella sp. 143-21, isolated from a deep-sea hydrothermal vent.</title>
        <authorList>
            <person name="Li X."/>
        </authorList>
    </citation>
    <scope>NUCLEOTIDE SEQUENCE</scope>
    <source>
        <strain evidence="5">143-21</strain>
    </source>
</reference>
<dbReference type="PIRSF" id="PIRSF002181">
    <property type="entry name" value="Ribosomal_L13"/>
    <property type="match status" value="1"/>
</dbReference>
<comment type="similarity">
    <text evidence="1 2 3">Belongs to the universal ribosomal protein uL13 family.</text>
</comment>
<dbReference type="HAMAP" id="MF_01366">
    <property type="entry name" value="Ribosomal_uL13"/>
    <property type="match status" value="1"/>
</dbReference>
<dbReference type="NCBIfam" id="TIGR01066">
    <property type="entry name" value="rplM_bact"/>
    <property type="match status" value="1"/>
</dbReference>
<protein>
    <recommendedName>
        <fullName evidence="2">Large ribosomal subunit protein uL13</fullName>
    </recommendedName>
</protein>
<dbReference type="Pfam" id="PF00572">
    <property type="entry name" value="Ribosomal_L13"/>
    <property type="match status" value="1"/>
</dbReference>
<evidence type="ECO:0000256" key="2">
    <source>
        <dbReference type="HAMAP-Rule" id="MF_01366"/>
    </source>
</evidence>
<dbReference type="Proteomes" id="UP000886818">
    <property type="component" value="Chromosome"/>
</dbReference>
<keyword evidence="2 3" id="KW-0689">Ribosomal protein</keyword>
<dbReference type="CDD" id="cd00392">
    <property type="entry name" value="Ribosomal_L13"/>
    <property type="match status" value="1"/>
</dbReference>
<dbReference type="GO" id="GO:0005840">
    <property type="term" value="C:ribosome"/>
    <property type="evidence" value="ECO:0007669"/>
    <property type="project" value="UniProtKB-KW"/>
</dbReference>
<dbReference type="PANTHER" id="PTHR11545:SF2">
    <property type="entry name" value="LARGE RIBOSOMAL SUBUNIT PROTEIN UL13M"/>
    <property type="match status" value="1"/>
</dbReference>